<feature type="region of interest" description="Disordered" evidence="6">
    <location>
        <begin position="1"/>
        <end position="66"/>
    </location>
</feature>
<evidence type="ECO:0000256" key="6">
    <source>
        <dbReference type="SAM" id="MobiDB-lite"/>
    </source>
</evidence>
<keyword evidence="5" id="KW-0539">Nucleus</keyword>
<dbReference type="Proteomes" id="UP001365542">
    <property type="component" value="Unassembled WGS sequence"/>
</dbReference>
<evidence type="ECO:0000313" key="9">
    <source>
        <dbReference type="Proteomes" id="UP001365542"/>
    </source>
</evidence>
<dbReference type="InterPro" id="IPR001138">
    <property type="entry name" value="Zn2Cys6_DnaBD"/>
</dbReference>
<accession>A0AAV9XJZ9</accession>
<protein>
    <recommendedName>
        <fullName evidence="7">Zn(2)-C6 fungal-type domain-containing protein</fullName>
    </recommendedName>
</protein>
<dbReference type="AlphaFoldDB" id="A0AAV9XJZ9"/>
<gene>
    <name evidence="8" type="ORF">TWF694_006274</name>
</gene>
<reference evidence="8 9" key="1">
    <citation type="submission" date="2019-10" db="EMBL/GenBank/DDBJ databases">
        <authorList>
            <person name="Palmer J.M."/>
        </authorList>
    </citation>
    <scope>NUCLEOTIDE SEQUENCE [LARGE SCALE GENOMIC DNA]</scope>
    <source>
        <strain evidence="8 9">TWF694</strain>
    </source>
</reference>
<dbReference type="GO" id="GO:0005634">
    <property type="term" value="C:nucleus"/>
    <property type="evidence" value="ECO:0007669"/>
    <property type="project" value="UniProtKB-SubCell"/>
</dbReference>
<keyword evidence="4" id="KW-0804">Transcription</keyword>
<feature type="compositionally biased region" description="Low complexity" evidence="6">
    <location>
        <begin position="28"/>
        <end position="54"/>
    </location>
</feature>
<feature type="domain" description="Zn(2)-C6 fungal-type" evidence="7">
    <location>
        <begin position="69"/>
        <end position="99"/>
    </location>
</feature>
<comment type="caution">
    <text evidence="8">The sequence shown here is derived from an EMBL/GenBank/DDBJ whole genome shotgun (WGS) entry which is preliminary data.</text>
</comment>
<keyword evidence="3" id="KW-0238">DNA-binding</keyword>
<dbReference type="PANTHER" id="PTHR31845">
    <property type="entry name" value="FINGER DOMAIN PROTEIN, PUTATIVE-RELATED"/>
    <property type="match status" value="1"/>
</dbReference>
<evidence type="ECO:0000256" key="1">
    <source>
        <dbReference type="ARBA" id="ARBA00004123"/>
    </source>
</evidence>
<dbReference type="GO" id="GO:0000981">
    <property type="term" value="F:DNA-binding transcription factor activity, RNA polymerase II-specific"/>
    <property type="evidence" value="ECO:0007669"/>
    <property type="project" value="InterPro"/>
</dbReference>
<dbReference type="CDD" id="cd00067">
    <property type="entry name" value="GAL4"/>
    <property type="match status" value="1"/>
</dbReference>
<evidence type="ECO:0000259" key="7">
    <source>
        <dbReference type="PROSITE" id="PS00463"/>
    </source>
</evidence>
<evidence type="ECO:0000313" key="8">
    <source>
        <dbReference type="EMBL" id="KAK6542314.1"/>
    </source>
</evidence>
<dbReference type="GO" id="GO:0000976">
    <property type="term" value="F:transcription cis-regulatory region binding"/>
    <property type="evidence" value="ECO:0007669"/>
    <property type="project" value="TreeGrafter"/>
</dbReference>
<dbReference type="InterPro" id="IPR051089">
    <property type="entry name" value="prtT"/>
</dbReference>
<keyword evidence="2" id="KW-0805">Transcription regulation</keyword>
<name>A0AAV9XJZ9_9PEZI</name>
<evidence type="ECO:0000256" key="2">
    <source>
        <dbReference type="ARBA" id="ARBA00023015"/>
    </source>
</evidence>
<keyword evidence="9" id="KW-1185">Reference proteome</keyword>
<organism evidence="8 9">
    <name type="scientific">Orbilia ellipsospora</name>
    <dbReference type="NCBI Taxonomy" id="2528407"/>
    <lineage>
        <taxon>Eukaryota</taxon>
        <taxon>Fungi</taxon>
        <taxon>Dikarya</taxon>
        <taxon>Ascomycota</taxon>
        <taxon>Pezizomycotina</taxon>
        <taxon>Orbiliomycetes</taxon>
        <taxon>Orbiliales</taxon>
        <taxon>Orbiliaceae</taxon>
        <taxon>Orbilia</taxon>
    </lineage>
</organism>
<evidence type="ECO:0000256" key="4">
    <source>
        <dbReference type="ARBA" id="ARBA00023163"/>
    </source>
</evidence>
<dbReference type="SUPFAM" id="SSF57701">
    <property type="entry name" value="Zn2/Cys6 DNA-binding domain"/>
    <property type="match status" value="1"/>
</dbReference>
<comment type="subcellular location">
    <subcellularLocation>
        <location evidence="1">Nucleus</location>
    </subcellularLocation>
</comment>
<dbReference type="InterPro" id="IPR036864">
    <property type="entry name" value="Zn2-C6_fun-type_DNA-bd_sf"/>
</dbReference>
<feature type="region of interest" description="Disordered" evidence="6">
    <location>
        <begin position="385"/>
        <end position="406"/>
    </location>
</feature>
<dbReference type="GO" id="GO:0008270">
    <property type="term" value="F:zinc ion binding"/>
    <property type="evidence" value="ECO:0007669"/>
    <property type="project" value="InterPro"/>
</dbReference>
<dbReference type="PANTHER" id="PTHR31845:SF10">
    <property type="entry name" value="ZN(II)2CYS6 TRANSCRIPTION FACTOR (EUROFUNG)"/>
    <property type="match status" value="1"/>
</dbReference>
<feature type="compositionally biased region" description="Basic and acidic residues" evidence="6">
    <location>
        <begin position="207"/>
        <end position="223"/>
    </location>
</feature>
<dbReference type="PROSITE" id="PS00463">
    <property type="entry name" value="ZN2_CY6_FUNGAL_1"/>
    <property type="match status" value="1"/>
</dbReference>
<feature type="compositionally biased region" description="Polar residues" evidence="6">
    <location>
        <begin position="229"/>
        <end position="238"/>
    </location>
</feature>
<proteinExistence type="predicted"/>
<evidence type="ECO:0000256" key="5">
    <source>
        <dbReference type="ARBA" id="ARBA00023242"/>
    </source>
</evidence>
<feature type="region of interest" description="Disordered" evidence="6">
    <location>
        <begin position="207"/>
        <end position="245"/>
    </location>
</feature>
<dbReference type="EMBL" id="JAVHJO010000002">
    <property type="protein sequence ID" value="KAK6542314.1"/>
    <property type="molecule type" value="Genomic_DNA"/>
</dbReference>
<evidence type="ECO:0000256" key="3">
    <source>
        <dbReference type="ARBA" id="ARBA00023125"/>
    </source>
</evidence>
<sequence length="939" mass="103197">MNSNSGSSGGTALPPIHSYRPQHDQRTPSPSSSSSAAGGQQQLRSPPPQQQQAPSVTPTAGPRNTKARACTNCKTKKIACRPGTVAGICAKCQRDNKRCIVEEPTPRPVRGKGTSKARVAEMEKKLDGLVALLTGAKSISPNTNNSDASAANLSDQEQAAIGLANLAPTLSRLYGLSGDGESANKSASKDTQMFDFASAVCPSTLKAEADEAERKRQEQEAGRQRQRQPSSGRDSNSFIMPPPSKIPLEDVIGRNLLTEAEAAESLTIFTDMATHFPFYILPPDENIASLRASKPILLMAMMTTASGRNKRVQVALERDFRKVFSEKILVLGEKRLELLQAGLIYLAWFQCHFSPKTQIFLQLMHLMISLVTELGYDQKPNRDKNQIGAGMSSDTNMASPGYSENGTEIVESPEKVELRELRSKEIRRTFLGCWWLTNSISIAFRKRIPLHYSSFMRRCQQSFEVNPEFESDKYMVMLLKLQKFQEDVCETFKYHDLEVAGKQDILRIQMSLKAFNSQLKDLEREMQFLDPRHPSYDAVYTAFPAMGMYLHEIGLHMTPPPPSTSPYAPTNSLEFTAERINILSDCLSYTKKYLECVTTRDPHTYGKLSASSWMSMSYALVVLSKLALGGTEPVDLCNIKENTIIQYSNDKSTMLKPHPAIIEQAIREERERMIRRREAGSRRSPSPESAKPGIAFIPSPTNVDGWDTSVVRAAVRMDVYLDRLVELCKLLHSPQKDIKEEDRERYRANGVEETVGPDIYDFGIWMFGTMKEWYLAMVKREEEIEDAVRDAVSATPGSATVGSISAGSGSTGGSIISGVMEQTARTRSTSISIMTPTPPTGSGSSAGGNGEWYTPNHGLQGLKRKYEADKSSGRMGMAPTGGMGGEYGSPGGSGGAMQGMNPVEMGLPPSMGFDLLDGGGGDDFWGAMWSSWPLFYPGA</sequence>
<dbReference type="Gene3D" id="4.10.240.10">
    <property type="entry name" value="Zn(2)-C6 fungal-type DNA-binding domain"/>
    <property type="match status" value="1"/>
</dbReference>
<feature type="compositionally biased region" description="Polar residues" evidence="6">
    <location>
        <begin position="392"/>
        <end position="406"/>
    </location>
</feature>